<reference evidence="1 2" key="1">
    <citation type="submission" date="2018-11" db="EMBL/GenBank/DDBJ databases">
        <authorList>
            <consortium name="Pathogen Informatics"/>
        </authorList>
    </citation>
    <scope>NUCLEOTIDE SEQUENCE [LARGE SCALE GENOMIC DNA]</scope>
</reference>
<evidence type="ECO:0000313" key="1">
    <source>
        <dbReference type="EMBL" id="VDN13666.1"/>
    </source>
</evidence>
<name>A0A3P7P6D9_DIBLA</name>
<dbReference type="OrthoDB" id="6142323at2759"/>
<dbReference type="EMBL" id="UYRU01057010">
    <property type="protein sequence ID" value="VDN13666.1"/>
    <property type="molecule type" value="Genomic_DNA"/>
</dbReference>
<keyword evidence="2" id="KW-1185">Reference proteome</keyword>
<gene>
    <name evidence="1" type="ORF">DILT_LOCUS9497</name>
</gene>
<sequence length="77" mass="8965">MLVTREHYQIIRQVSVKTSIYCNWVRNVNGSFIDENSAKVDRWREHFDHLLNFDEQPIKPFPSSAAEFQASPGNTVV</sequence>
<proteinExistence type="predicted"/>
<evidence type="ECO:0000313" key="2">
    <source>
        <dbReference type="Proteomes" id="UP000281553"/>
    </source>
</evidence>
<organism evidence="1 2">
    <name type="scientific">Dibothriocephalus latus</name>
    <name type="common">Fish tapeworm</name>
    <name type="synonym">Diphyllobothrium latum</name>
    <dbReference type="NCBI Taxonomy" id="60516"/>
    <lineage>
        <taxon>Eukaryota</taxon>
        <taxon>Metazoa</taxon>
        <taxon>Spiralia</taxon>
        <taxon>Lophotrochozoa</taxon>
        <taxon>Platyhelminthes</taxon>
        <taxon>Cestoda</taxon>
        <taxon>Eucestoda</taxon>
        <taxon>Diphyllobothriidea</taxon>
        <taxon>Diphyllobothriidae</taxon>
        <taxon>Dibothriocephalus</taxon>
    </lineage>
</organism>
<protein>
    <submittedName>
        <fullName evidence="1">Uncharacterized protein</fullName>
    </submittedName>
</protein>
<dbReference type="AlphaFoldDB" id="A0A3P7P6D9"/>
<accession>A0A3P7P6D9</accession>
<dbReference type="Proteomes" id="UP000281553">
    <property type="component" value="Unassembled WGS sequence"/>
</dbReference>